<evidence type="ECO:0000313" key="2">
    <source>
        <dbReference type="EMBL" id="XCN75466.1"/>
    </source>
</evidence>
<reference evidence="2" key="2">
    <citation type="submission" date="2024-06" db="EMBL/GenBank/DDBJ databases">
        <authorList>
            <person name="Plum-Jensen L.E."/>
            <person name="Schramm A."/>
            <person name="Marshall I.P.G."/>
        </authorList>
    </citation>
    <scope>NUCLEOTIDE SEQUENCE</scope>
    <source>
        <strain evidence="2">Rat1</strain>
    </source>
</reference>
<dbReference type="EMBL" id="CP159373">
    <property type="protein sequence ID" value="XCN75466.1"/>
    <property type="molecule type" value="Genomic_DNA"/>
</dbReference>
<name>A0AAU8M303_9BACT</name>
<dbReference type="KEGG" id="eaj:Q3M24_16330"/>
<protein>
    <submittedName>
        <fullName evidence="2">Type II toxin-antitoxin system antitoxin SocA domain-containing protein</fullName>
    </submittedName>
</protein>
<dbReference type="InterPro" id="IPR025272">
    <property type="entry name" value="SocA_Panacea"/>
</dbReference>
<organism evidence="2">
    <name type="scientific">Candidatus Electrothrix aestuarii</name>
    <dbReference type="NCBI Taxonomy" id="3062594"/>
    <lineage>
        <taxon>Bacteria</taxon>
        <taxon>Pseudomonadati</taxon>
        <taxon>Thermodesulfobacteriota</taxon>
        <taxon>Desulfobulbia</taxon>
        <taxon>Desulfobulbales</taxon>
        <taxon>Desulfobulbaceae</taxon>
        <taxon>Candidatus Electrothrix</taxon>
    </lineage>
</organism>
<evidence type="ECO:0000259" key="1">
    <source>
        <dbReference type="Pfam" id="PF13274"/>
    </source>
</evidence>
<accession>A0AAU8M303</accession>
<gene>
    <name evidence="2" type="ORF">Q3M24_16330</name>
</gene>
<reference evidence="2" key="1">
    <citation type="journal article" date="2024" name="Syst. Appl. Microbiol.">
        <title>First single-strain enrichments of Electrothrix cable bacteria, description of E. aestuarii sp. nov. and E. rattekaaiensis sp. nov., and proposal of a cable bacteria taxonomy following the rules of the SeqCode.</title>
        <authorList>
            <person name="Plum-Jensen L.E."/>
            <person name="Schramm A."/>
            <person name="Marshall I.P.G."/>
        </authorList>
    </citation>
    <scope>NUCLEOTIDE SEQUENCE</scope>
    <source>
        <strain evidence="2">Rat1</strain>
    </source>
</reference>
<dbReference type="AlphaFoldDB" id="A0AAU8M303"/>
<feature type="domain" description="Antitoxin SocA-like Panacea" evidence="1">
    <location>
        <begin position="1"/>
        <end position="88"/>
    </location>
</feature>
<dbReference type="Pfam" id="PF13274">
    <property type="entry name" value="SocA_Panacea"/>
    <property type="match status" value="1"/>
</dbReference>
<sequence>MYYTKVWSLVAGRPCTDALFERWDYGPVNRPIFFSYREFSKQPIPAPNPSQQHIADEDAELLKFILDHYVNHSAVALSAMTHKEKPWKETPPDQVDPS</sequence>
<proteinExistence type="predicted"/>